<dbReference type="AlphaFoldDB" id="A0A6S6NY49"/>
<feature type="region of interest" description="Disordered" evidence="1">
    <location>
        <begin position="23"/>
        <end position="75"/>
    </location>
</feature>
<dbReference type="EMBL" id="AP023287">
    <property type="protein sequence ID" value="BCI51344.1"/>
    <property type="molecule type" value="Genomic_DNA"/>
</dbReference>
<evidence type="ECO:0000313" key="3">
    <source>
        <dbReference type="EMBL" id="BCI51344.1"/>
    </source>
</evidence>
<gene>
    <name evidence="3" type="ORF">NIIDNTM18_06220</name>
</gene>
<feature type="compositionally biased region" description="Low complexity" evidence="1">
    <location>
        <begin position="39"/>
        <end position="51"/>
    </location>
</feature>
<feature type="chain" id="PRO_5039696192" description="DUF732 domain-containing protein" evidence="2">
    <location>
        <begin position="22"/>
        <end position="135"/>
    </location>
</feature>
<dbReference type="Proteomes" id="UP000515734">
    <property type="component" value="Chromosome"/>
</dbReference>
<evidence type="ECO:0008006" key="5">
    <source>
        <dbReference type="Google" id="ProtNLM"/>
    </source>
</evidence>
<evidence type="ECO:0000256" key="1">
    <source>
        <dbReference type="SAM" id="MobiDB-lite"/>
    </source>
</evidence>
<proteinExistence type="predicted"/>
<evidence type="ECO:0000256" key="2">
    <source>
        <dbReference type="SAM" id="SignalP"/>
    </source>
</evidence>
<feature type="signal peptide" evidence="2">
    <location>
        <begin position="1"/>
        <end position="21"/>
    </location>
</feature>
<dbReference type="RefSeq" id="WP_232100493.1">
    <property type="nucleotide sequence ID" value="NZ_AP023287.1"/>
</dbReference>
<accession>A0A6S6NY49</accession>
<protein>
    <recommendedName>
        <fullName evidence="5">DUF732 domain-containing protein</fullName>
    </recommendedName>
</protein>
<dbReference type="PROSITE" id="PS51257">
    <property type="entry name" value="PROKAR_LIPOPROTEIN"/>
    <property type="match status" value="1"/>
</dbReference>
<evidence type="ECO:0000313" key="4">
    <source>
        <dbReference type="Proteomes" id="UP000515734"/>
    </source>
</evidence>
<reference evidence="3 4" key="1">
    <citation type="submission" date="2020-07" db="EMBL/GenBank/DDBJ databases">
        <title>Complete genome sequence of Mycolicibacterium litorale like strain isolated from cardiac implantable electronic device infection.</title>
        <authorList>
            <person name="Fukano H."/>
            <person name="Miyama H."/>
            <person name="Hoshino Y."/>
        </authorList>
    </citation>
    <scope>NUCLEOTIDE SEQUENCE [LARGE SCALE GENOMIC DNA]</scope>
    <source>
        <strain evidence="3 4">NIIDNTM18</strain>
    </source>
</reference>
<organism evidence="3 4">
    <name type="scientific">Mycolicibacterium litorale</name>
    <dbReference type="NCBI Taxonomy" id="758802"/>
    <lineage>
        <taxon>Bacteria</taxon>
        <taxon>Bacillati</taxon>
        <taxon>Actinomycetota</taxon>
        <taxon>Actinomycetes</taxon>
        <taxon>Mycobacteriales</taxon>
        <taxon>Mycobacteriaceae</taxon>
        <taxon>Mycolicibacterium</taxon>
    </lineage>
</organism>
<sequence>MTVRRWVLVACAAAAVTAAGCSNVTTGTPMAEPDQTGLSTTATSPSPTTRARVPDPTSSAPRPPGAPPAGLADTTCGEYVDMDQATQRQVIEAVGEQNELVALNPELWITMASAMCTFADPATLVKDAVVGGGFN</sequence>
<name>A0A6S6NY49_9MYCO</name>
<keyword evidence="2" id="KW-0732">Signal</keyword>